<dbReference type="PROSITE" id="PS50850">
    <property type="entry name" value="MFS"/>
    <property type="match status" value="1"/>
</dbReference>
<feature type="transmembrane region" description="Helical" evidence="7">
    <location>
        <begin position="457"/>
        <end position="480"/>
    </location>
</feature>
<dbReference type="AlphaFoldDB" id="A0A9W4KPQ9"/>
<dbReference type="Proteomes" id="UP001154252">
    <property type="component" value="Unassembled WGS sequence"/>
</dbReference>
<dbReference type="SUPFAM" id="SSF103473">
    <property type="entry name" value="MFS general substrate transporter"/>
    <property type="match status" value="1"/>
</dbReference>
<dbReference type="InterPro" id="IPR005828">
    <property type="entry name" value="MFS_sugar_transport-like"/>
</dbReference>
<keyword evidence="5 7" id="KW-1133">Transmembrane helix</keyword>
<feature type="transmembrane region" description="Helical" evidence="7">
    <location>
        <begin position="89"/>
        <end position="107"/>
    </location>
</feature>
<evidence type="ECO:0000256" key="5">
    <source>
        <dbReference type="ARBA" id="ARBA00022989"/>
    </source>
</evidence>
<gene>
    <name evidence="9" type="ORF">PEGY_LOCUS9593</name>
</gene>
<keyword evidence="3" id="KW-0813">Transport</keyword>
<feature type="transmembrane region" description="Helical" evidence="7">
    <location>
        <begin position="430"/>
        <end position="450"/>
    </location>
</feature>
<dbReference type="InterPro" id="IPR005829">
    <property type="entry name" value="Sugar_transporter_CS"/>
</dbReference>
<feature type="domain" description="Major facilitator superfamily (MFS) profile" evidence="8">
    <location>
        <begin position="89"/>
        <end position="577"/>
    </location>
</feature>
<dbReference type="EMBL" id="CAJVRC010000897">
    <property type="protein sequence ID" value="CAG8908812.1"/>
    <property type="molecule type" value="Genomic_DNA"/>
</dbReference>
<evidence type="ECO:0000256" key="1">
    <source>
        <dbReference type="ARBA" id="ARBA00004141"/>
    </source>
</evidence>
<evidence type="ECO:0000256" key="3">
    <source>
        <dbReference type="ARBA" id="ARBA00022448"/>
    </source>
</evidence>
<organism evidence="9 10">
    <name type="scientific">Penicillium egyptiacum</name>
    <dbReference type="NCBI Taxonomy" id="1303716"/>
    <lineage>
        <taxon>Eukaryota</taxon>
        <taxon>Fungi</taxon>
        <taxon>Dikarya</taxon>
        <taxon>Ascomycota</taxon>
        <taxon>Pezizomycotina</taxon>
        <taxon>Eurotiomycetes</taxon>
        <taxon>Eurotiomycetidae</taxon>
        <taxon>Eurotiales</taxon>
        <taxon>Aspergillaceae</taxon>
        <taxon>Penicillium</taxon>
    </lineage>
</organism>
<dbReference type="Pfam" id="PF00083">
    <property type="entry name" value="Sugar_tr"/>
    <property type="match status" value="1"/>
</dbReference>
<reference evidence="9" key="1">
    <citation type="submission" date="2021-07" db="EMBL/GenBank/DDBJ databases">
        <authorList>
            <person name="Branca A.L. A."/>
        </authorList>
    </citation>
    <scope>NUCLEOTIDE SEQUENCE</scope>
</reference>
<dbReference type="GO" id="GO:0016020">
    <property type="term" value="C:membrane"/>
    <property type="evidence" value="ECO:0007669"/>
    <property type="project" value="UniProtKB-SubCell"/>
</dbReference>
<evidence type="ECO:0000256" key="7">
    <source>
        <dbReference type="SAM" id="Phobius"/>
    </source>
</evidence>
<proteinExistence type="inferred from homology"/>
<keyword evidence="10" id="KW-1185">Reference proteome</keyword>
<keyword evidence="6 7" id="KW-0472">Membrane</keyword>
<evidence type="ECO:0000256" key="4">
    <source>
        <dbReference type="ARBA" id="ARBA00022692"/>
    </source>
</evidence>
<evidence type="ECO:0000259" key="8">
    <source>
        <dbReference type="PROSITE" id="PS50850"/>
    </source>
</evidence>
<name>A0A9W4KPQ9_9EURO</name>
<keyword evidence="4 7" id="KW-0812">Transmembrane</keyword>
<feature type="transmembrane region" description="Helical" evidence="7">
    <location>
        <begin position="516"/>
        <end position="542"/>
    </location>
</feature>
<evidence type="ECO:0000256" key="6">
    <source>
        <dbReference type="ARBA" id="ARBA00023136"/>
    </source>
</evidence>
<dbReference type="GO" id="GO:0015791">
    <property type="term" value="P:polyol transmembrane transport"/>
    <property type="evidence" value="ECO:0007669"/>
    <property type="project" value="UniProtKB-ARBA"/>
</dbReference>
<evidence type="ECO:0000256" key="2">
    <source>
        <dbReference type="ARBA" id="ARBA00010992"/>
    </source>
</evidence>
<dbReference type="InterPro" id="IPR050814">
    <property type="entry name" value="Myo-inositol_Transporter"/>
</dbReference>
<evidence type="ECO:0000313" key="10">
    <source>
        <dbReference type="Proteomes" id="UP001154252"/>
    </source>
</evidence>
<comment type="similarity">
    <text evidence="2">Belongs to the major facilitator superfamily. Sugar transporter (TC 2.A.1.1) family.</text>
</comment>
<dbReference type="FunFam" id="1.20.1250.20:FF:000474">
    <property type="entry name" value="Sugar transporter, putative"/>
    <property type="match status" value="1"/>
</dbReference>
<feature type="transmembrane region" description="Helical" evidence="7">
    <location>
        <begin position="206"/>
        <end position="229"/>
    </location>
</feature>
<dbReference type="InterPro" id="IPR036259">
    <property type="entry name" value="MFS_trans_sf"/>
</dbReference>
<feature type="transmembrane region" description="Helical" evidence="7">
    <location>
        <begin position="486"/>
        <end position="504"/>
    </location>
</feature>
<feature type="transmembrane region" description="Helical" evidence="7">
    <location>
        <begin position="149"/>
        <end position="170"/>
    </location>
</feature>
<evidence type="ECO:0000313" key="9">
    <source>
        <dbReference type="EMBL" id="CAG8908812.1"/>
    </source>
</evidence>
<dbReference type="PANTHER" id="PTHR48020:SF40">
    <property type="entry name" value="MAJOR FACILITATOR SUPERFAMILY (MFS) PROFILE DOMAIN-CONTAINING PROTEIN"/>
    <property type="match status" value="1"/>
</dbReference>
<comment type="subcellular location">
    <subcellularLocation>
        <location evidence="1">Membrane</location>
        <topology evidence="1">Multi-pass membrane protein</topology>
    </subcellularLocation>
</comment>
<feature type="transmembrane region" description="Helical" evidence="7">
    <location>
        <begin position="241"/>
        <end position="263"/>
    </location>
</feature>
<dbReference type="OrthoDB" id="6339427at2759"/>
<dbReference type="InterPro" id="IPR003663">
    <property type="entry name" value="Sugar/inositol_transpt"/>
</dbReference>
<accession>A0A9W4KPQ9</accession>
<feature type="transmembrane region" description="Helical" evidence="7">
    <location>
        <begin position="182"/>
        <end position="200"/>
    </location>
</feature>
<comment type="caution">
    <text evidence="9">The sequence shown here is derived from an EMBL/GenBank/DDBJ whole genome shotgun (WGS) entry which is preliminary data.</text>
</comment>
<dbReference type="InterPro" id="IPR020846">
    <property type="entry name" value="MFS_dom"/>
</dbReference>
<dbReference type="GO" id="GO:0022857">
    <property type="term" value="F:transmembrane transporter activity"/>
    <property type="evidence" value="ECO:0007669"/>
    <property type="project" value="InterPro"/>
</dbReference>
<feature type="transmembrane region" description="Helical" evidence="7">
    <location>
        <begin position="554"/>
        <end position="573"/>
    </location>
</feature>
<dbReference type="GO" id="GO:0015798">
    <property type="term" value="P:myo-inositol transport"/>
    <property type="evidence" value="ECO:0007669"/>
    <property type="project" value="UniProtKB-ARBA"/>
</dbReference>
<dbReference type="PANTHER" id="PTHR48020">
    <property type="entry name" value="PROTON MYO-INOSITOL COTRANSPORTER"/>
    <property type="match status" value="1"/>
</dbReference>
<dbReference type="Gene3D" id="1.20.1250.20">
    <property type="entry name" value="MFS general substrate transporter like domains"/>
    <property type="match status" value="1"/>
</dbReference>
<dbReference type="PROSITE" id="PS00217">
    <property type="entry name" value="SUGAR_TRANSPORT_2"/>
    <property type="match status" value="1"/>
</dbReference>
<sequence length="641" mass="71498">MSEDAQPSIPPTIDNPLANQETAQLEAEVEEFHKRVSLNGVVDLEILIRGARIAQQRWGDFPPGFTPAEFEAIKAENSKSYLSFLQTRGLLVTVMATACAAITQYVYSVSQSGGESFDNCDRGWQQSTINASALLEWQDDLGLDTDTDMLLIGFINAAPWLSGSLIGTWLSDPLQEKFGRRPALFIAAVFCVALVIGTARCNSWKTLLVCRVLLGVGIGSKASIAPIFAAEAAPDRHRGKVLMMWQLFDALGIFLGFLCALIVMDNWRVLLATAIIPAIVLLFLVFMCPESPRFLIQRNRYPEAYRSLLELRGTSIQAARDLYYIHAQLQTEAVTVWDRHEGNSWWSEGEDIYAYQKWINKGNFFKRMMYLATHKRTRRACTVALIVMASQQLCGINVLAFYSSSLLHTESGDSRELSEALFTSHTAVKWYNVAFGLASFLFTFPAYIYIDLRGRRPLLLISFIGMFFSLVAVSGFFKIADHDTRLILIAVFTSLFFVFSYSIGAGPIPFTLSAEVFPLCVGMSFSVMINFLGLGLLVLFVPQLTNKFGGQANLLFFFSGMNVLALILIFLLVPETKDVSLENMNSICKVLCLIQLDSADNITVNRTTKEQVLIHAPSFEPLYPKSSRQGDRESITLESMK</sequence>
<dbReference type="PRINTS" id="PR00171">
    <property type="entry name" value="SUGRTRNSPORT"/>
</dbReference>
<protein>
    <recommendedName>
        <fullName evidence="8">Major facilitator superfamily (MFS) profile domain-containing protein</fullName>
    </recommendedName>
</protein>
<feature type="transmembrane region" description="Helical" evidence="7">
    <location>
        <begin position="269"/>
        <end position="288"/>
    </location>
</feature>